<dbReference type="AlphaFoldDB" id="A0A5J4RZD1"/>
<dbReference type="InterPro" id="IPR019734">
    <property type="entry name" value="TPR_rpt"/>
</dbReference>
<protein>
    <submittedName>
        <fullName evidence="1">Beta-barrel assembly-enhancing protease</fullName>
        <ecNumber evidence="1">3.4.-.-</ecNumber>
    </submittedName>
</protein>
<accession>A0A5J4RZD1</accession>
<name>A0A5J4RZD1_9ZZZZ</name>
<organism evidence="1">
    <name type="scientific">termite gut metagenome</name>
    <dbReference type="NCBI Taxonomy" id="433724"/>
    <lineage>
        <taxon>unclassified sequences</taxon>
        <taxon>metagenomes</taxon>
        <taxon>organismal metagenomes</taxon>
    </lineage>
</organism>
<dbReference type="Pfam" id="PF13181">
    <property type="entry name" value="TPR_8"/>
    <property type="match status" value="1"/>
</dbReference>
<comment type="caution">
    <text evidence="1">The sequence shown here is derived from an EMBL/GenBank/DDBJ whole genome shotgun (WGS) entry which is preliminary data.</text>
</comment>
<dbReference type="PANTHER" id="PTHR12558:SF44">
    <property type="entry name" value="TETRATRICOPEPTIDE REPEAT-CONTAINING PROTEIN"/>
    <property type="match status" value="1"/>
</dbReference>
<dbReference type="SUPFAM" id="SSF48452">
    <property type="entry name" value="TPR-like"/>
    <property type="match status" value="2"/>
</dbReference>
<dbReference type="EMBL" id="SNRY01000558">
    <property type="protein sequence ID" value="KAA6339169.1"/>
    <property type="molecule type" value="Genomic_DNA"/>
</dbReference>
<dbReference type="GO" id="GO:0006508">
    <property type="term" value="P:proteolysis"/>
    <property type="evidence" value="ECO:0007669"/>
    <property type="project" value="UniProtKB-KW"/>
</dbReference>
<dbReference type="Pfam" id="PF14559">
    <property type="entry name" value="TPR_19"/>
    <property type="match status" value="2"/>
</dbReference>
<dbReference type="PANTHER" id="PTHR12558">
    <property type="entry name" value="CELL DIVISION CYCLE 16,23,27"/>
    <property type="match status" value="1"/>
</dbReference>
<keyword evidence="1" id="KW-0378">Hydrolase</keyword>
<gene>
    <name evidence="1" type="ORF">EZS27_012875</name>
</gene>
<proteinExistence type="predicted"/>
<dbReference type="SUPFAM" id="SSF81901">
    <property type="entry name" value="HCP-like"/>
    <property type="match status" value="1"/>
</dbReference>
<dbReference type="PROSITE" id="PS50293">
    <property type="entry name" value="TPR_REGION"/>
    <property type="match status" value="1"/>
</dbReference>
<keyword evidence="1" id="KW-0645">Protease</keyword>
<evidence type="ECO:0000313" key="1">
    <source>
        <dbReference type="EMBL" id="KAA6339169.1"/>
    </source>
</evidence>
<reference evidence="1" key="1">
    <citation type="submission" date="2019-03" db="EMBL/GenBank/DDBJ databases">
        <title>Single cell metagenomics reveals metabolic interactions within the superorganism composed of flagellate Streblomastix strix and complex community of Bacteroidetes bacteria on its surface.</title>
        <authorList>
            <person name="Treitli S.C."/>
            <person name="Kolisko M."/>
            <person name="Husnik F."/>
            <person name="Keeling P."/>
            <person name="Hampl V."/>
        </authorList>
    </citation>
    <scope>NUCLEOTIDE SEQUENCE</scope>
    <source>
        <strain evidence="1">STM</strain>
    </source>
</reference>
<dbReference type="SMART" id="SM00028">
    <property type="entry name" value="TPR"/>
    <property type="match status" value="7"/>
</dbReference>
<dbReference type="GO" id="GO:0008233">
    <property type="term" value="F:peptidase activity"/>
    <property type="evidence" value="ECO:0007669"/>
    <property type="project" value="UniProtKB-KW"/>
</dbReference>
<dbReference type="PROSITE" id="PS50005">
    <property type="entry name" value="TPR"/>
    <property type="match status" value="3"/>
</dbReference>
<dbReference type="InterPro" id="IPR011990">
    <property type="entry name" value="TPR-like_helical_dom_sf"/>
</dbReference>
<sequence>MTIPTFHINAFLYSSKLRLYGGILLCICLFTACYPFHKLQKEGTSPAVTVLSLEEQRKYEYFFLEAIRLKAKGDHDAAFDLLRYCLSINPYAASALYEIAQFYFLLQQDSLGQTFLEQAVNYAPDNYWYSQTLVSVYHQKDKRAEAIALLESMTQRFPTNYELLFGLTNLYNQFNNYDMAINTMNRLEEKIGKDENLSMEKFHTYLQIYDDKKAFKEIESLTEEYPLDMRYLTILGDIYLQNGKKEEAFNTYQKVLSIEPDNYLVLSSLINFYEQTGQKEQYKVLVDSLLLNNKVPEDIKANIIRQFVIKTTEKQDTTKLISLFDQIMEQNIDDVQIPTLYVQYLLSVGMEDKAVTVLKTILQLDPSDTKTRTALLGHAIRKEDKEEIIKLCETGIEVSPQLIEYYYYLGVAYYQKEQLDGALEIYKKALVTINKDARPDITSDLYAMMGDMYFQKKQMPNAYLSYDSALVYNPSNIGVLNNYAYYLSLEHSDLDKAEEMSYKAIKKEPQNSTYLDTYAWILFEKKNYAEARIYIDDAMKNGGDTNDVVVEHCGDIYYMNDDKENALKYWLKAQELGGSESKTLKEKIKQKKYISE</sequence>
<dbReference type="GO" id="GO:0051301">
    <property type="term" value="P:cell division"/>
    <property type="evidence" value="ECO:0007669"/>
    <property type="project" value="TreeGrafter"/>
</dbReference>
<dbReference type="Gene3D" id="1.25.40.10">
    <property type="entry name" value="Tetratricopeptide repeat domain"/>
    <property type="match status" value="4"/>
</dbReference>
<dbReference type="EC" id="3.4.-.-" evidence="1"/>